<comment type="subcellular location">
    <subcellularLocation>
        <location evidence="1 7">Cytoplasm</location>
    </subcellularLocation>
</comment>
<dbReference type="PANTHER" id="PTHR30053">
    <property type="entry name" value="ELONGATION FACTOR P"/>
    <property type="match status" value="1"/>
</dbReference>
<dbReference type="InterPro" id="IPR012340">
    <property type="entry name" value="NA-bd_OB-fold"/>
</dbReference>
<evidence type="ECO:0000256" key="1">
    <source>
        <dbReference type="ARBA" id="ARBA00004496"/>
    </source>
</evidence>
<dbReference type="GO" id="GO:0043043">
    <property type="term" value="P:peptide biosynthetic process"/>
    <property type="evidence" value="ECO:0007669"/>
    <property type="project" value="InterPro"/>
</dbReference>
<dbReference type="Pfam" id="PF08207">
    <property type="entry name" value="EFP_N"/>
    <property type="match status" value="1"/>
</dbReference>
<dbReference type="SUPFAM" id="SSF50249">
    <property type="entry name" value="Nucleic acid-binding proteins"/>
    <property type="match status" value="2"/>
</dbReference>
<dbReference type="SMART" id="SM00841">
    <property type="entry name" value="Elong-fact-P_C"/>
    <property type="match status" value="1"/>
</dbReference>
<gene>
    <name evidence="7 12" type="primary">efp</name>
    <name evidence="12" type="ORF">GCM10011611_23050</name>
</gene>
<dbReference type="FunFam" id="2.40.50.140:FF:000009">
    <property type="entry name" value="Elongation factor P"/>
    <property type="match status" value="1"/>
</dbReference>
<keyword evidence="4 7" id="KW-0963">Cytoplasm</keyword>
<dbReference type="Pfam" id="PF01132">
    <property type="entry name" value="EFP"/>
    <property type="match status" value="1"/>
</dbReference>
<evidence type="ECO:0000256" key="5">
    <source>
        <dbReference type="ARBA" id="ARBA00022768"/>
    </source>
</evidence>
<dbReference type="FunFam" id="2.40.50.140:FF:000004">
    <property type="entry name" value="Elongation factor P"/>
    <property type="match status" value="1"/>
</dbReference>
<reference evidence="12" key="2">
    <citation type="submission" date="2020-09" db="EMBL/GenBank/DDBJ databases">
        <authorList>
            <person name="Sun Q."/>
            <person name="Zhou Y."/>
        </authorList>
    </citation>
    <scope>NUCLEOTIDE SEQUENCE</scope>
    <source>
        <strain evidence="12">CGMCC 1.15725</strain>
    </source>
</reference>
<dbReference type="UniPathway" id="UPA00345"/>
<evidence type="ECO:0000256" key="4">
    <source>
        <dbReference type="ARBA" id="ARBA00022490"/>
    </source>
</evidence>
<dbReference type="Pfam" id="PF09285">
    <property type="entry name" value="Elong-fact-P_C"/>
    <property type="match status" value="1"/>
</dbReference>
<dbReference type="InterPro" id="IPR008991">
    <property type="entry name" value="Translation_prot_SH3-like_sf"/>
</dbReference>
<evidence type="ECO:0000256" key="2">
    <source>
        <dbReference type="ARBA" id="ARBA00004815"/>
    </source>
</evidence>
<dbReference type="SUPFAM" id="SSF50104">
    <property type="entry name" value="Translation proteins SH3-like domain"/>
    <property type="match status" value="1"/>
</dbReference>
<dbReference type="PIRSF" id="PIRSF005901">
    <property type="entry name" value="EF-P"/>
    <property type="match status" value="1"/>
</dbReference>
<sequence>MKIGANEIKPGVVLELEGKLFVVLKRETVQPGKGGAFAAVELRDLKTGTKTIERFRTSETVERAHLDEKEMSFLYFEDNNATLMDQENYEQYHVSRELIGDPADFLKDGMIVTVKLHEGTPLSCVLPQTVTMELVEADPVVKGQTASSSYKPGKLENGRRILVPPHLEAGTRVVVNTEDGTYLERAKD</sequence>
<comment type="pathway">
    <text evidence="2 7">Protein biosynthesis; polypeptide chain elongation.</text>
</comment>
<dbReference type="SMART" id="SM01185">
    <property type="entry name" value="EFP"/>
    <property type="match status" value="1"/>
</dbReference>
<evidence type="ECO:0000256" key="6">
    <source>
        <dbReference type="ARBA" id="ARBA00022917"/>
    </source>
</evidence>
<evidence type="ECO:0000256" key="8">
    <source>
        <dbReference type="NCBIfam" id="TIGR00038"/>
    </source>
</evidence>
<organism evidence="12 13">
    <name type="scientific">Aliidongia dinghuensis</name>
    <dbReference type="NCBI Taxonomy" id="1867774"/>
    <lineage>
        <taxon>Bacteria</taxon>
        <taxon>Pseudomonadati</taxon>
        <taxon>Pseudomonadota</taxon>
        <taxon>Alphaproteobacteria</taxon>
        <taxon>Rhodospirillales</taxon>
        <taxon>Dongiaceae</taxon>
        <taxon>Aliidongia</taxon>
    </lineage>
</organism>
<evidence type="ECO:0000256" key="9">
    <source>
        <dbReference type="RuleBase" id="RU004389"/>
    </source>
</evidence>
<comment type="function">
    <text evidence="7">Involved in peptide bond synthesis. Stimulates efficient translation and peptide-bond synthesis on native or reconstituted 70S ribosomes in vitro. Probably functions indirectly by altering the affinity of the ribosome for aminoacyl-tRNA, thus increasing their reactivity as acceptors for peptidyl transferase.</text>
</comment>
<evidence type="ECO:0000313" key="12">
    <source>
        <dbReference type="EMBL" id="GGF16676.1"/>
    </source>
</evidence>
<accession>A0A8J2YSS0</accession>
<dbReference type="GO" id="GO:0003746">
    <property type="term" value="F:translation elongation factor activity"/>
    <property type="evidence" value="ECO:0007669"/>
    <property type="project" value="UniProtKB-UniRule"/>
</dbReference>
<dbReference type="InterPro" id="IPR011768">
    <property type="entry name" value="Transl_elongation_fac_P"/>
</dbReference>
<comment type="similarity">
    <text evidence="3 7 9">Belongs to the elongation factor P family.</text>
</comment>
<name>A0A8J2YSS0_9PROT</name>
<dbReference type="PANTHER" id="PTHR30053:SF14">
    <property type="entry name" value="TRANSLATION ELONGATION FACTOR KOW-LIKE DOMAIN-CONTAINING PROTEIN"/>
    <property type="match status" value="1"/>
</dbReference>
<dbReference type="InterPro" id="IPR013185">
    <property type="entry name" value="Transl_elong_KOW-like"/>
</dbReference>
<dbReference type="AlphaFoldDB" id="A0A8J2YSS0"/>
<dbReference type="InterPro" id="IPR014722">
    <property type="entry name" value="Rib_uL2_dom2"/>
</dbReference>
<evidence type="ECO:0000313" key="13">
    <source>
        <dbReference type="Proteomes" id="UP000646365"/>
    </source>
</evidence>
<dbReference type="FunFam" id="2.30.30.30:FF:000003">
    <property type="entry name" value="Elongation factor P"/>
    <property type="match status" value="1"/>
</dbReference>
<dbReference type="NCBIfam" id="TIGR00038">
    <property type="entry name" value="efp"/>
    <property type="match status" value="1"/>
</dbReference>
<keyword evidence="6 7" id="KW-0648">Protein biosynthesis</keyword>
<feature type="domain" description="Translation elongation factor P/YeiP central" evidence="11">
    <location>
        <begin position="68"/>
        <end position="122"/>
    </location>
</feature>
<evidence type="ECO:0000259" key="11">
    <source>
        <dbReference type="SMART" id="SM01185"/>
    </source>
</evidence>
<feature type="domain" description="Elongation factor P C-terminal" evidence="10">
    <location>
        <begin position="130"/>
        <end position="185"/>
    </location>
</feature>
<dbReference type="Proteomes" id="UP000646365">
    <property type="component" value="Unassembled WGS sequence"/>
</dbReference>
<dbReference type="NCBIfam" id="NF001810">
    <property type="entry name" value="PRK00529.1"/>
    <property type="match status" value="1"/>
</dbReference>
<dbReference type="InterPro" id="IPR015365">
    <property type="entry name" value="Elong-fact-P_C"/>
</dbReference>
<evidence type="ECO:0000256" key="7">
    <source>
        <dbReference type="HAMAP-Rule" id="MF_00141"/>
    </source>
</evidence>
<dbReference type="Gene3D" id="2.40.50.140">
    <property type="entry name" value="Nucleic acid-binding proteins"/>
    <property type="match status" value="2"/>
</dbReference>
<dbReference type="CDD" id="cd05794">
    <property type="entry name" value="S1_EF-P_repeat_2"/>
    <property type="match status" value="1"/>
</dbReference>
<evidence type="ECO:0000259" key="10">
    <source>
        <dbReference type="SMART" id="SM00841"/>
    </source>
</evidence>
<proteinExistence type="inferred from homology"/>
<dbReference type="RefSeq" id="WP_189045750.1">
    <property type="nucleotide sequence ID" value="NZ_BMJQ01000005.1"/>
</dbReference>
<keyword evidence="13" id="KW-1185">Reference proteome</keyword>
<dbReference type="CDD" id="cd04470">
    <property type="entry name" value="S1_EF-P_repeat_1"/>
    <property type="match status" value="1"/>
</dbReference>
<dbReference type="InterPro" id="IPR020599">
    <property type="entry name" value="Transl_elong_fac_P/YeiP"/>
</dbReference>
<dbReference type="InterPro" id="IPR001059">
    <property type="entry name" value="Transl_elong_P/YeiP_cen"/>
</dbReference>
<dbReference type="Gene3D" id="2.30.30.30">
    <property type="match status" value="1"/>
</dbReference>
<comment type="caution">
    <text evidence="12">The sequence shown here is derived from an EMBL/GenBank/DDBJ whole genome shotgun (WGS) entry which is preliminary data.</text>
</comment>
<dbReference type="EMBL" id="BMJQ01000005">
    <property type="protein sequence ID" value="GGF16676.1"/>
    <property type="molecule type" value="Genomic_DNA"/>
</dbReference>
<dbReference type="HAMAP" id="MF_00141">
    <property type="entry name" value="EF_P"/>
    <property type="match status" value="1"/>
</dbReference>
<protein>
    <recommendedName>
        <fullName evidence="7 8">Elongation factor P</fullName>
        <shortName evidence="7">EF-P</shortName>
    </recommendedName>
</protein>
<evidence type="ECO:0000256" key="3">
    <source>
        <dbReference type="ARBA" id="ARBA00009479"/>
    </source>
</evidence>
<reference evidence="12" key="1">
    <citation type="journal article" date="2014" name="Int. J. Syst. Evol. Microbiol.">
        <title>Complete genome sequence of Corynebacterium casei LMG S-19264T (=DSM 44701T), isolated from a smear-ripened cheese.</title>
        <authorList>
            <consortium name="US DOE Joint Genome Institute (JGI-PGF)"/>
            <person name="Walter F."/>
            <person name="Albersmeier A."/>
            <person name="Kalinowski J."/>
            <person name="Ruckert C."/>
        </authorList>
    </citation>
    <scope>NUCLEOTIDE SEQUENCE</scope>
    <source>
        <strain evidence="12">CGMCC 1.15725</strain>
    </source>
</reference>
<keyword evidence="5 7" id="KW-0251">Elongation factor</keyword>
<dbReference type="GO" id="GO:0005829">
    <property type="term" value="C:cytosol"/>
    <property type="evidence" value="ECO:0007669"/>
    <property type="project" value="UniProtKB-ARBA"/>
</dbReference>